<dbReference type="PROSITE" id="PS50948">
    <property type="entry name" value="PAN"/>
    <property type="match status" value="2"/>
</dbReference>
<dbReference type="OrthoDB" id="5869676at2759"/>
<evidence type="ECO:0000259" key="2">
    <source>
        <dbReference type="PROSITE" id="PS50948"/>
    </source>
</evidence>
<dbReference type="SMART" id="SM00473">
    <property type="entry name" value="PAN_AP"/>
    <property type="match status" value="2"/>
</dbReference>
<dbReference type="WBParaSite" id="EVEC_0001251401-mRNA-1">
    <property type="protein sequence ID" value="EVEC_0001251401-mRNA-1"/>
    <property type="gene ID" value="EVEC_0001251401"/>
</dbReference>
<feature type="domain" description="Apple" evidence="2">
    <location>
        <begin position="192"/>
        <end position="277"/>
    </location>
</feature>
<reference evidence="5" key="1">
    <citation type="submission" date="2017-02" db="UniProtKB">
        <authorList>
            <consortium name="WormBaseParasite"/>
        </authorList>
    </citation>
    <scope>IDENTIFICATION</scope>
</reference>
<proteinExistence type="predicted"/>
<dbReference type="CDD" id="cd01099">
    <property type="entry name" value="PAN_AP_HGF"/>
    <property type="match status" value="2"/>
</dbReference>
<sequence>MNDTNNETSVMKETPKALAKNESLQKSATKSVEEHWMEIRNKLIFEPKKAVVQMIPPISTINVTSNIMVNPDGLLESEGTSTTSTLSPEKLTDAETTLSLNTTHNPSPKIDVTTMGVTEVSTSTAPTATATTSEKFNFTHMSETNSTKENATSETTTSIVPLSSETSKAVDVHDNTVETTNSSSSIANVENCFEVIDGFSMTGTAGGLENNLSVEQCMCLCANSRTIGSFGFQCESVTYYHKERDCVLNLENRKQRPELFEKNMKKEYQMSYIGLTCSPEKAIQQFSNLKDNCGLPEQIVTTTEAPPIKAAKPKLRDFSDECYIELPDFVLEGTALAVEANVSVNQCKCYCADSQNRYGEICRSVEYYFDSQTCLLNIENRSVSHFWIFANFVNSELIYPPRAHYKEGLENYDHAALTNYRMSRLFKNKIKNMKCKNDIIIFTSKNTTTTTTGTTTTTTPEPTTTYSPVGRCTYSVLYQTFFKGSKMIKRFLVNRYNLLSTYLRQDALIDYRTSNILGYDSTSAYFYGLSCDPS</sequence>
<name>A0A0N4VNF8_ENTVE</name>
<feature type="domain" description="Apple" evidence="2">
    <location>
        <begin position="322"/>
        <end position="403"/>
    </location>
</feature>
<dbReference type="STRING" id="51028.A0A0N4VNF8"/>
<dbReference type="Proteomes" id="UP000274131">
    <property type="component" value="Unassembled WGS sequence"/>
</dbReference>
<dbReference type="Pfam" id="PF00024">
    <property type="entry name" value="PAN_1"/>
    <property type="match status" value="2"/>
</dbReference>
<dbReference type="Gene3D" id="3.50.4.10">
    <property type="entry name" value="Hepatocyte Growth Factor"/>
    <property type="match status" value="2"/>
</dbReference>
<accession>A0A0N4VNF8</accession>
<dbReference type="InterPro" id="IPR003609">
    <property type="entry name" value="Pan_app"/>
</dbReference>
<feature type="compositionally biased region" description="Polar residues" evidence="1">
    <location>
        <begin position="1"/>
        <end position="11"/>
    </location>
</feature>
<feature type="region of interest" description="Disordered" evidence="1">
    <location>
        <begin position="1"/>
        <end position="30"/>
    </location>
</feature>
<dbReference type="SUPFAM" id="SSF57414">
    <property type="entry name" value="Hairpin loop containing domain-like"/>
    <property type="match status" value="2"/>
</dbReference>
<keyword evidence="4" id="KW-1185">Reference proteome</keyword>
<dbReference type="PANTHER" id="PTHR35193">
    <property type="entry name" value="MUCIN 13A, CELL SURFACE-ASSOCIATED-RELATED"/>
    <property type="match status" value="1"/>
</dbReference>
<reference evidence="3 4" key="2">
    <citation type="submission" date="2018-10" db="EMBL/GenBank/DDBJ databases">
        <authorList>
            <consortium name="Pathogen Informatics"/>
        </authorList>
    </citation>
    <scope>NUCLEOTIDE SEQUENCE [LARGE SCALE GENOMIC DNA]</scope>
</reference>
<evidence type="ECO:0000313" key="3">
    <source>
        <dbReference type="EMBL" id="VDD96953.1"/>
    </source>
</evidence>
<dbReference type="AlphaFoldDB" id="A0A0N4VNF8"/>
<evidence type="ECO:0000256" key="1">
    <source>
        <dbReference type="SAM" id="MobiDB-lite"/>
    </source>
</evidence>
<gene>
    <name evidence="3" type="ORF">EVEC_LOCUS11704</name>
</gene>
<dbReference type="PANTHER" id="PTHR35193:SF5">
    <property type="entry name" value="FLOCCULATION PROTEIN FLO11"/>
    <property type="match status" value="1"/>
</dbReference>
<organism evidence="5">
    <name type="scientific">Enterobius vermicularis</name>
    <name type="common">Human pinworm</name>
    <dbReference type="NCBI Taxonomy" id="51028"/>
    <lineage>
        <taxon>Eukaryota</taxon>
        <taxon>Metazoa</taxon>
        <taxon>Ecdysozoa</taxon>
        <taxon>Nematoda</taxon>
        <taxon>Chromadorea</taxon>
        <taxon>Rhabditida</taxon>
        <taxon>Spirurina</taxon>
        <taxon>Oxyuridomorpha</taxon>
        <taxon>Oxyuroidea</taxon>
        <taxon>Oxyuridae</taxon>
        <taxon>Enterobius</taxon>
    </lineage>
</organism>
<protein>
    <submittedName>
        <fullName evidence="5">Apple domain-containing protein</fullName>
    </submittedName>
</protein>
<dbReference type="EMBL" id="UXUI01012541">
    <property type="protein sequence ID" value="VDD96953.1"/>
    <property type="molecule type" value="Genomic_DNA"/>
</dbReference>
<evidence type="ECO:0000313" key="4">
    <source>
        <dbReference type="Proteomes" id="UP000274131"/>
    </source>
</evidence>
<evidence type="ECO:0000313" key="5">
    <source>
        <dbReference type="WBParaSite" id="EVEC_0001251401-mRNA-1"/>
    </source>
</evidence>